<feature type="non-terminal residue" evidence="2">
    <location>
        <position position="165"/>
    </location>
</feature>
<evidence type="ECO:0000313" key="2">
    <source>
        <dbReference type="EMBL" id="SVB74067.1"/>
    </source>
</evidence>
<dbReference type="InterPro" id="IPR050952">
    <property type="entry name" value="TRIM-NHL_E3_ligases"/>
</dbReference>
<sequence>MLWYINRQMGFLCLFVCLSSCAPVSPAKIVSPKIISSVSPPNLRAILSINHVNTLGQRGQGAGNFLNPHGLALDIGELLYVADAGNHRIQIIDFSGDFIAEIGHRGWQSGEFDNPMGLAISFVRSSMLYVADTGNDRIQFCSFIDRAFQTITDSLVAFDRPYSIV</sequence>
<protein>
    <recommendedName>
        <fullName evidence="3">SMP-30/Gluconolactonase/LRE-like region domain-containing protein</fullName>
    </recommendedName>
</protein>
<evidence type="ECO:0008006" key="3">
    <source>
        <dbReference type="Google" id="ProtNLM"/>
    </source>
</evidence>
<dbReference type="SUPFAM" id="SSF63825">
    <property type="entry name" value="YWTD domain"/>
    <property type="match status" value="1"/>
</dbReference>
<dbReference type="CDD" id="cd05819">
    <property type="entry name" value="NHL"/>
    <property type="match status" value="1"/>
</dbReference>
<dbReference type="PANTHER" id="PTHR24104">
    <property type="entry name" value="E3 UBIQUITIN-PROTEIN LIGASE NHLRC1-RELATED"/>
    <property type="match status" value="1"/>
</dbReference>
<dbReference type="PROSITE" id="PS51125">
    <property type="entry name" value="NHL"/>
    <property type="match status" value="1"/>
</dbReference>
<proteinExistence type="predicted"/>
<dbReference type="EMBL" id="UINC01055324">
    <property type="protein sequence ID" value="SVB74067.1"/>
    <property type="molecule type" value="Genomic_DNA"/>
</dbReference>
<dbReference type="GO" id="GO:0043161">
    <property type="term" value="P:proteasome-mediated ubiquitin-dependent protein catabolic process"/>
    <property type="evidence" value="ECO:0007669"/>
    <property type="project" value="TreeGrafter"/>
</dbReference>
<dbReference type="GO" id="GO:0000209">
    <property type="term" value="P:protein polyubiquitination"/>
    <property type="evidence" value="ECO:0007669"/>
    <property type="project" value="TreeGrafter"/>
</dbReference>
<dbReference type="InterPro" id="IPR001258">
    <property type="entry name" value="NHL_repeat"/>
</dbReference>
<dbReference type="GO" id="GO:0061630">
    <property type="term" value="F:ubiquitin protein ligase activity"/>
    <property type="evidence" value="ECO:0007669"/>
    <property type="project" value="TreeGrafter"/>
</dbReference>
<accession>A0A382GHE9</accession>
<dbReference type="Pfam" id="PF01436">
    <property type="entry name" value="NHL"/>
    <property type="match status" value="1"/>
</dbReference>
<dbReference type="PANTHER" id="PTHR24104:SF25">
    <property type="entry name" value="PROTEIN LIN-41"/>
    <property type="match status" value="1"/>
</dbReference>
<dbReference type="AlphaFoldDB" id="A0A382GHE9"/>
<organism evidence="2">
    <name type="scientific">marine metagenome</name>
    <dbReference type="NCBI Taxonomy" id="408172"/>
    <lineage>
        <taxon>unclassified sequences</taxon>
        <taxon>metagenomes</taxon>
        <taxon>ecological metagenomes</taxon>
    </lineage>
</organism>
<name>A0A382GHE9_9ZZZZ</name>
<reference evidence="2" key="1">
    <citation type="submission" date="2018-05" db="EMBL/GenBank/DDBJ databases">
        <authorList>
            <person name="Lanie J.A."/>
            <person name="Ng W.-L."/>
            <person name="Kazmierczak K.M."/>
            <person name="Andrzejewski T.M."/>
            <person name="Davidsen T.M."/>
            <person name="Wayne K.J."/>
            <person name="Tettelin H."/>
            <person name="Glass J.I."/>
            <person name="Rusch D."/>
            <person name="Podicherti R."/>
            <person name="Tsui H.-C.T."/>
            <person name="Winkler M.E."/>
        </authorList>
    </citation>
    <scope>NUCLEOTIDE SEQUENCE</scope>
</reference>
<dbReference type="Gene3D" id="2.120.10.30">
    <property type="entry name" value="TolB, C-terminal domain"/>
    <property type="match status" value="1"/>
</dbReference>
<keyword evidence="1" id="KW-0677">Repeat</keyword>
<evidence type="ECO:0000256" key="1">
    <source>
        <dbReference type="ARBA" id="ARBA00022737"/>
    </source>
</evidence>
<gene>
    <name evidence="2" type="ORF">METZ01_LOCUS226921</name>
</gene>
<dbReference type="GO" id="GO:0008270">
    <property type="term" value="F:zinc ion binding"/>
    <property type="evidence" value="ECO:0007669"/>
    <property type="project" value="UniProtKB-KW"/>
</dbReference>
<dbReference type="InterPro" id="IPR011042">
    <property type="entry name" value="6-blade_b-propeller_TolB-like"/>
</dbReference>